<sequence length="104" mass="10721">MSPKSAVASKVAKPLDNNTPTNTPANKVAMDVDEPAVTPAPKQRGLMAAPGTLGTSAKKTKTGAKKADNSKAHATPPWTKRTWSNPITTTLGVSPSNPNPSTSM</sequence>
<proteinExistence type="predicted"/>
<evidence type="ECO:0000313" key="3">
    <source>
        <dbReference type="Proteomes" id="UP000614334"/>
    </source>
</evidence>
<accession>A0A8H7I4J7</accession>
<dbReference type="Proteomes" id="UP000614334">
    <property type="component" value="Unassembled WGS sequence"/>
</dbReference>
<name>A0A8H7I4J7_9AGAM</name>
<comment type="caution">
    <text evidence="2">The sequence shown here is derived from an EMBL/GenBank/DDBJ whole genome shotgun (WGS) entry which is preliminary data.</text>
</comment>
<reference evidence="2" key="1">
    <citation type="submission" date="2020-09" db="EMBL/GenBank/DDBJ databases">
        <title>Comparative genome analyses of four rice-infecting Rhizoctonia solani isolates reveal extensive enrichment of homogalacturonan modification genes.</title>
        <authorList>
            <person name="Lee D.-Y."/>
            <person name="Jeon J."/>
            <person name="Kim K.-T."/>
            <person name="Cheong K."/>
            <person name="Song H."/>
            <person name="Choi G."/>
            <person name="Ko J."/>
            <person name="Opiyo S.O."/>
            <person name="Zuo S."/>
            <person name="Madhav S."/>
            <person name="Lee Y.-H."/>
            <person name="Wang G.-L."/>
        </authorList>
    </citation>
    <scope>NUCLEOTIDE SEQUENCE</scope>
    <source>
        <strain evidence="2">AG1-IA B2</strain>
    </source>
</reference>
<dbReference type="AlphaFoldDB" id="A0A8H7I4J7"/>
<feature type="compositionally biased region" description="Polar residues" evidence="1">
    <location>
        <begin position="81"/>
        <end position="104"/>
    </location>
</feature>
<protein>
    <submittedName>
        <fullName evidence="2">Uncharacterized protein</fullName>
    </submittedName>
</protein>
<feature type="compositionally biased region" description="Polar residues" evidence="1">
    <location>
        <begin position="16"/>
        <end position="25"/>
    </location>
</feature>
<evidence type="ECO:0000313" key="2">
    <source>
        <dbReference type="EMBL" id="KAF8748443.1"/>
    </source>
</evidence>
<organism evidence="2 3">
    <name type="scientific">Rhizoctonia solani</name>
    <dbReference type="NCBI Taxonomy" id="456999"/>
    <lineage>
        <taxon>Eukaryota</taxon>
        <taxon>Fungi</taxon>
        <taxon>Dikarya</taxon>
        <taxon>Basidiomycota</taxon>
        <taxon>Agaricomycotina</taxon>
        <taxon>Agaricomycetes</taxon>
        <taxon>Cantharellales</taxon>
        <taxon>Ceratobasidiaceae</taxon>
        <taxon>Rhizoctonia</taxon>
    </lineage>
</organism>
<dbReference type="EMBL" id="JACYCF010000039">
    <property type="protein sequence ID" value="KAF8748443.1"/>
    <property type="molecule type" value="Genomic_DNA"/>
</dbReference>
<feature type="region of interest" description="Disordered" evidence="1">
    <location>
        <begin position="1"/>
        <end position="104"/>
    </location>
</feature>
<gene>
    <name evidence="2" type="ORF">RHS01_10830</name>
</gene>
<evidence type="ECO:0000256" key="1">
    <source>
        <dbReference type="SAM" id="MobiDB-lite"/>
    </source>
</evidence>